<dbReference type="KEGG" id="esj:SJ05684_c10350"/>
<sequence>MLKQTPSWNDISHRKAMYMWAGGASQSEIANALGMTTCQVAGRMNRNRDDFPKRNPEATKTDGKPIAPRKNSVWTEARLSTAANLWKAGWTEEEVADALDVSKAAFVQVKKRYKPMFSVDRSKQYRPRKPRLDIPDNLDELFEQSEGKAAADGRRFILAGVEPVAFVDLRLNQCRFPVSSPDSPNGPTMPCCGAPRAEGRPYCAAHAAVSRRTA</sequence>
<keyword evidence="3" id="KW-1185">Reference proteome</keyword>
<dbReference type="AlphaFoldDB" id="A0A249P982"/>
<protein>
    <recommendedName>
        <fullName evidence="4">GcrA cell cycle regulator</fullName>
    </recommendedName>
</protein>
<dbReference type="Pfam" id="PF07750">
    <property type="entry name" value="GcrA"/>
    <property type="match status" value="1"/>
</dbReference>
<name>A0A249P982_9HYPH</name>
<dbReference type="OrthoDB" id="8377594at2"/>
<evidence type="ECO:0008006" key="4">
    <source>
        <dbReference type="Google" id="ProtNLM"/>
    </source>
</evidence>
<reference evidence="2 3" key="1">
    <citation type="submission" date="2017-08" db="EMBL/GenBank/DDBJ databases">
        <title>Multipartite genome sequences of Sinorhizobium species nodulating soybeans.</title>
        <authorList>
            <person name="Tian C.F."/>
        </authorList>
    </citation>
    <scope>NUCLEOTIDE SEQUENCE [LARGE SCALE GENOMIC DNA]</scope>
    <source>
        <strain evidence="2 3">CCBAU 05684</strain>
    </source>
</reference>
<dbReference type="STRING" id="716928.GCA_000261485_04800"/>
<organism evidence="2 3">
    <name type="scientific">Sinorhizobium sojae CCBAU 05684</name>
    <dbReference type="NCBI Taxonomy" id="716928"/>
    <lineage>
        <taxon>Bacteria</taxon>
        <taxon>Pseudomonadati</taxon>
        <taxon>Pseudomonadota</taxon>
        <taxon>Alphaproteobacteria</taxon>
        <taxon>Hyphomicrobiales</taxon>
        <taxon>Rhizobiaceae</taxon>
        <taxon>Sinorhizobium/Ensifer group</taxon>
        <taxon>Sinorhizobium</taxon>
    </lineage>
</organism>
<evidence type="ECO:0000313" key="3">
    <source>
        <dbReference type="Proteomes" id="UP000217211"/>
    </source>
</evidence>
<accession>A0A249P982</accession>
<feature type="region of interest" description="Disordered" evidence="1">
    <location>
        <begin position="46"/>
        <end position="68"/>
    </location>
</feature>
<dbReference type="RefSeq" id="WP_034858650.1">
    <property type="nucleotide sequence ID" value="NZ_AJQT01000109.1"/>
</dbReference>
<dbReference type="EMBL" id="CP023067">
    <property type="protein sequence ID" value="ASY62493.1"/>
    <property type="molecule type" value="Genomic_DNA"/>
</dbReference>
<dbReference type="eggNOG" id="COG5352">
    <property type="taxonomic scope" value="Bacteria"/>
</dbReference>
<gene>
    <name evidence="2" type="ORF">SJ05684_c10350</name>
</gene>
<dbReference type="InterPro" id="IPR011681">
    <property type="entry name" value="GcrA"/>
</dbReference>
<proteinExistence type="predicted"/>
<evidence type="ECO:0000313" key="2">
    <source>
        <dbReference type="EMBL" id="ASY62493.1"/>
    </source>
</evidence>
<feature type="compositionally biased region" description="Basic and acidic residues" evidence="1">
    <location>
        <begin position="46"/>
        <end position="63"/>
    </location>
</feature>
<evidence type="ECO:0000256" key="1">
    <source>
        <dbReference type="SAM" id="MobiDB-lite"/>
    </source>
</evidence>
<dbReference type="Proteomes" id="UP000217211">
    <property type="component" value="Chromosome"/>
</dbReference>